<name>A0ABS1DRZ9_RUBGE</name>
<comment type="caution">
    <text evidence="2">The sequence shown here is derived from an EMBL/GenBank/DDBJ whole genome shotgun (WGS) entry which is preliminary data.</text>
</comment>
<reference evidence="2" key="1">
    <citation type="submission" date="2017-08" db="EMBL/GenBank/DDBJ databases">
        <authorList>
            <person name="Imhoff J.F."/>
            <person name="Rahn T."/>
            <person name="Kuenzel S."/>
            <person name="Neulinger S.C."/>
        </authorList>
    </citation>
    <scope>NUCLEOTIDE SEQUENCE</scope>
    <source>
        <strain evidence="2">IM 151</strain>
    </source>
</reference>
<sequence>MSHAFTEARSLAGIQDTLPDGKGTPTFHEVRSLSKRLYKAQGDVDTETLLGHATERMSNLYDDPRGAEAINVRVGAHVQTK</sequence>
<keyword evidence="3" id="KW-1185">Reference proteome</keyword>
<dbReference type="EMBL" id="NRRU01000024">
    <property type="protein sequence ID" value="MBK1712782.1"/>
    <property type="molecule type" value="Genomic_DNA"/>
</dbReference>
<evidence type="ECO:0000256" key="1">
    <source>
        <dbReference type="SAM" id="MobiDB-lite"/>
    </source>
</evidence>
<gene>
    <name evidence="2" type="ORF">CKO43_08320</name>
</gene>
<evidence type="ECO:0008006" key="4">
    <source>
        <dbReference type="Google" id="ProtNLM"/>
    </source>
</evidence>
<protein>
    <recommendedName>
        <fullName evidence="4">Integrase</fullName>
    </recommendedName>
</protein>
<proteinExistence type="predicted"/>
<feature type="region of interest" description="Disordered" evidence="1">
    <location>
        <begin position="1"/>
        <end position="27"/>
    </location>
</feature>
<accession>A0ABS1DRZ9</accession>
<evidence type="ECO:0000313" key="2">
    <source>
        <dbReference type="EMBL" id="MBK1712782.1"/>
    </source>
</evidence>
<organism evidence="2 3">
    <name type="scientific">Rubrivivax gelatinosus</name>
    <name type="common">Rhodocyclus gelatinosus</name>
    <name type="synonym">Rhodopseudomonas gelatinosa</name>
    <dbReference type="NCBI Taxonomy" id="28068"/>
    <lineage>
        <taxon>Bacteria</taxon>
        <taxon>Pseudomonadati</taxon>
        <taxon>Pseudomonadota</taxon>
        <taxon>Betaproteobacteria</taxon>
        <taxon>Burkholderiales</taxon>
        <taxon>Sphaerotilaceae</taxon>
        <taxon>Rubrivivax</taxon>
    </lineage>
</organism>
<dbReference type="Gene3D" id="1.10.443.10">
    <property type="entry name" value="Intergrase catalytic core"/>
    <property type="match status" value="1"/>
</dbReference>
<evidence type="ECO:0000313" key="3">
    <source>
        <dbReference type="Proteomes" id="UP001041814"/>
    </source>
</evidence>
<reference evidence="2" key="2">
    <citation type="journal article" date="2020" name="Microorganisms">
        <title>Osmotic Adaptation and Compatible Solute Biosynthesis of Phototrophic Bacteria as Revealed from Genome Analyses.</title>
        <authorList>
            <person name="Imhoff J.F."/>
            <person name="Rahn T."/>
            <person name="Kunzel S."/>
            <person name="Keller A."/>
            <person name="Neulinger S.C."/>
        </authorList>
    </citation>
    <scope>NUCLEOTIDE SEQUENCE</scope>
    <source>
        <strain evidence="2">IM 151</strain>
    </source>
</reference>
<dbReference type="InterPro" id="IPR013762">
    <property type="entry name" value="Integrase-like_cat_sf"/>
</dbReference>
<dbReference type="Proteomes" id="UP001041814">
    <property type="component" value="Unassembled WGS sequence"/>
</dbReference>